<dbReference type="GO" id="GO:0005524">
    <property type="term" value="F:ATP binding"/>
    <property type="evidence" value="ECO:0007669"/>
    <property type="project" value="UniProtKB-KW"/>
</dbReference>
<evidence type="ECO:0000256" key="4">
    <source>
        <dbReference type="ARBA" id="ARBA00022840"/>
    </source>
</evidence>
<dbReference type="InterPro" id="IPR027417">
    <property type="entry name" value="P-loop_NTPase"/>
</dbReference>
<sequence length="591" mass="66755">MAEQTRTLLHQIRKPWPLAILRVSVVQAKTGSGKSNILPVEMHRYLNGFIPANVEIKKRDFKKGDVICTQPQILTAISLAKDVSSSDYYKDMVLEKTVGYQTGPNSKKPIHGLLYATVGILVAHMRMSTDAEIIEKYRIIIVDETHERSLESDFLLMLLKNFYERNRLRADLPFLILTSATFDIQRYAKYFGVDPSNYLDVMGRAYAIEIHWPRNVFNNYIMGAVEQIIEIHQNNLDDSPAKADILVFTPGAGEAMAICQELVKKLEQLEKPFLLLTLNREIVAAQRREYHLVFAKPESLPLVNGHKVVRRVILTTMVAEIGLTIDTLRYVVNSGWHRSRETYQPWEISGIITRPAPQSRILQRKGRAGRLFPGDFYPLYTKNTFNALEEQQLPNIITLGELVETPHAINPELFPAFPNKEAFRVKDLDLLDPPPPEAFLVANSKAISFGFIEIKNLDRSSSTKAKPFVSLTLLGEIASRFSRVPIEGARILFSGYVWNCFASDLVTVVSLIGAPSNVFLSKREMRNKKNFPGSRALLASVPPFLTGIELAEILAFFRVKILIADAFLENLLIFDAFAEQLEDPVPEAAED</sequence>
<dbReference type="GO" id="GO:0003723">
    <property type="term" value="F:RNA binding"/>
    <property type="evidence" value="ECO:0007669"/>
    <property type="project" value="TreeGrafter"/>
</dbReference>
<dbReference type="SMART" id="SM00487">
    <property type="entry name" value="DEXDc"/>
    <property type="match status" value="1"/>
</dbReference>
<accession>A0A9W4X6X0</accession>
<keyword evidence="8" id="KW-1185">Reference proteome</keyword>
<evidence type="ECO:0000259" key="5">
    <source>
        <dbReference type="PROSITE" id="PS51192"/>
    </source>
</evidence>
<dbReference type="Gene3D" id="3.40.50.300">
    <property type="entry name" value="P-loop containing nucleotide triphosphate hydrolases"/>
    <property type="match status" value="2"/>
</dbReference>
<protein>
    <submittedName>
        <fullName evidence="7">1142_t:CDS:1</fullName>
    </submittedName>
</protein>
<dbReference type="SMART" id="SM00490">
    <property type="entry name" value="HELICc"/>
    <property type="match status" value="1"/>
</dbReference>
<organism evidence="7 8">
    <name type="scientific">Funneliformis geosporum</name>
    <dbReference type="NCBI Taxonomy" id="1117311"/>
    <lineage>
        <taxon>Eukaryota</taxon>
        <taxon>Fungi</taxon>
        <taxon>Fungi incertae sedis</taxon>
        <taxon>Mucoromycota</taxon>
        <taxon>Glomeromycotina</taxon>
        <taxon>Glomeromycetes</taxon>
        <taxon>Glomerales</taxon>
        <taxon>Glomeraceae</taxon>
        <taxon>Funneliformis</taxon>
    </lineage>
</organism>
<dbReference type="AlphaFoldDB" id="A0A9W4X6X0"/>
<dbReference type="InterPro" id="IPR001650">
    <property type="entry name" value="Helicase_C-like"/>
</dbReference>
<dbReference type="Proteomes" id="UP001153678">
    <property type="component" value="Unassembled WGS sequence"/>
</dbReference>
<dbReference type="PANTHER" id="PTHR18934:SF91">
    <property type="entry name" value="PRE-MRNA-SPLICING FACTOR ATP-DEPENDENT RNA HELICASE PRP16"/>
    <property type="match status" value="1"/>
</dbReference>
<evidence type="ECO:0000259" key="6">
    <source>
        <dbReference type="PROSITE" id="PS51194"/>
    </source>
</evidence>
<dbReference type="CDD" id="cd17917">
    <property type="entry name" value="DEXHc_RHA-like"/>
    <property type="match status" value="1"/>
</dbReference>
<dbReference type="SUPFAM" id="SSF52540">
    <property type="entry name" value="P-loop containing nucleoside triphosphate hydrolases"/>
    <property type="match status" value="1"/>
</dbReference>
<dbReference type="PANTHER" id="PTHR18934">
    <property type="entry name" value="ATP-DEPENDENT RNA HELICASE"/>
    <property type="match status" value="1"/>
</dbReference>
<proteinExistence type="predicted"/>
<keyword evidence="4" id="KW-0067">ATP-binding</keyword>
<keyword evidence="1" id="KW-0547">Nucleotide-binding</keyword>
<dbReference type="Pfam" id="PF00270">
    <property type="entry name" value="DEAD"/>
    <property type="match status" value="1"/>
</dbReference>
<keyword evidence="3" id="KW-0347">Helicase</keyword>
<evidence type="ECO:0000256" key="1">
    <source>
        <dbReference type="ARBA" id="ARBA00022741"/>
    </source>
</evidence>
<dbReference type="EMBL" id="CAMKVN010006960">
    <property type="protein sequence ID" value="CAI2190943.1"/>
    <property type="molecule type" value="Genomic_DNA"/>
</dbReference>
<evidence type="ECO:0000256" key="3">
    <source>
        <dbReference type="ARBA" id="ARBA00022806"/>
    </source>
</evidence>
<dbReference type="GO" id="GO:0016787">
    <property type="term" value="F:hydrolase activity"/>
    <property type="evidence" value="ECO:0007669"/>
    <property type="project" value="UniProtKB-KW"/>
</dbReference>
<reference evidence="7" key="1">
    <citation type="submission" date="2022-08" db="EMBL/GenBank/DDBJ databases">
        <authorList>
            <person name="Kallberg Y."/>
            <person name="Tangrot J."/>
            <person name="Rosling A."/>
        </authorList>
    </citation>
    <scope>NUCLEOTIDE SEQUENCE</scope>
    <source>
        <strain evidence="7">Wild A</strain>
    </source>
</reference>
<evidence type="ECO:0000313" key="8">
    <source>
        <dbReference type="Proteomes" id="UP001153678"/>
    </source>
</evidence>
<feature type="domain" description="Helicase ATP-binding" evidence="5">
    <location>
        <begin position="15"/>
        <end position="200"/>
    </location>
</feature>
<keyword evidence="2" id="KW-0378">Hydrolase</keyword>
<gene>
    <name evidence="7" type="ORF">FWILDA_LOCUS14827</name>
</gene>
<dbReference type="InterPro" id="IPR014001">
    <property type="entry name" value="Helicase_ATP-bd"/>
</dbReference>
<comment type="caution">
    <text evidence="7">The sequence shown here is derived from an EMBL/GenBank/DDBJ whole genome shotgun (WGS) entry which is preliminary data.</text>
</comment>
<name>A0A9W4X6X0_9GLOM</name>
<dbReference type="InterPro" id="IPR011545">
    <property type="entry name" value="DEAD/DEAH_box_helicase_dom"/>
</dbReference>
<dbReference type="GO" id="GO:0004386">
    <property type="term" value="F:helicase activity"/>
    <property type="evidence" value="ECO:0007669"/>
    <property type="project" value="UniProtKB-KW"/>
</dbReference>
<evidence type="ECO:0000256" key="2">
    <source>
        <dbReference type="ARBA" id="ARBA00022801"/>
    </source>
</evidence>
<evidence type="ECO:0000313" key="7">
    <source>
        <dbReference type="EMBL" id="CAI2190943.1"/>
    </source>
</evidence>
<feature type="domain" description="Helicase C-terminal" evidence="6">
    <location>
        <begin position="224"/>
        <end position="422"/>
    </location>
</feature>
<dbReference type="PROSITE" id="PS51194">
    <property type="entry name" value="HELICASE_CTER"/>
    <property type="match status" value="1"/>
</dbReference>
<dbReference type="OrthoDB" id="10253254at2759"/>
<dbReference type="PROSITE" id="PS51192">
    <property type="entry name" value="HELICASE_ATP_BIND_1"/>
    <property type="match status" value="1"/>
</dbReference>